<sequence length="119" mass="14188">MRKDQLHSLPHLKLIRSRLREENTPAEVLLWSMLRSKKLEGRKFRRQHSIENYVVDFYCASEKLIIEVDGSIHDSSEAIANDNLRDETLRNWGFNILRFRNEEVFNQMQTVLQKIKASF</sequence>
<dbReference type="AlphaFoldDB" id="A0A1R3XN41"/>
<dbReference type="Pfam" id="PF04480">
    <property type="entry name" value="DUF559"/>
    <property type="match status" value="1"/>
</dbReference>
<dbReference type="Proteomes" id="UP000187181">
    <property type="component" value="Unassembled WGS sequence"/>
</dbReference>
<evidence type="ECO:0000313" key="3">
    <source>
        <dbReference type="Proteomes" id="UP000187181"/>
    </source>
</evidence>
<feature type="domain" description="DUF559" evidence="1">
    <location>
        <begin position="16"/>
        <end position="117"/>
    </location>
</feature>
<dbReference type="InterPro" id="IPR011335">
    <property type="entry name" value="Restrct_endonuc-II-like"/>
</dbReference>
<dbReference type="PANTHER" id="PTHR38590">
    <property type="entry name" value="BLL0828 PROTEIN"/>
    <property type="match status" value="1"/>
</dbReference>
<keyword evidence="3" id="KW-1185">Reference proteome</keyword>
<dbReference type="SUPFAM" id="SSF52980">
    <property type="entry name" value="Restriction endonuclease-like"/>
    <property type="match status" value="1"/>
</dbReference>
<organism evidence="2 3">
    <name type="scientific">Pontibacter indicus</name>
    <dbReference type="NCBI Taxonomy" id="1317125"/>
    <lineage>
        <taxon>Bacteria</taxon>
        <taxon>Pseudomonadati</taxon>
        <taxon>Bacteroidota</taxon>
        <taxon>Cytophagia</taxon>
        <taxon>Cytophagales</taxon>
        <taxon>Hymenobacteraceae</taxon>
        <taxon>Pontibacter</taxon>
    </lineage>
</organism>
<evidence type="ECO:0000313" key="2">
    <source>
        <dbReference type="EMBL" id="SIT92525.1"/>
    </source>
</evidence>
<reference evidence="3" key="1">
    <citation type="submission" date="2017-01" db="EMBL/GenBank/DDBJ databases">
        <authorList>
            <person name="Varghese N."/>
            <person name="Submissions S."/>
        </authorList>
    </citation>
    <scope>NUCLEOTIDE SEQUENCE [LARGE SCALE GENOMIC DNA]</scope>
    <source>
        <strain evidence="3">LP100</strain>
    </source>
</reference>
<dbReference type="PANTHER" id="PTHR38590:SF1">
    <property type="entry name" value="BLL0828 PROTEIN"/>
    <property type="match status" value="1"/>
</dbReference>
<keyword evidence="2" id="KW-0255">Endonuclease</keyword>
<dbReference type="STRING" id="1317125.SAMN05444128_2878"/>
<gene>
    <name evidence="2" type="ORF">SAMN05444128_2878</name>
</gene>
<dbReference type="InterPro" id="IPR047216">
    <property type="entry name" value="Endonuclease_DUF559_bact"/>
</dbReference>
<accession>A0A1R3XN41</accession>
<dbReference type="EMBL" id="FTPP01000002">
    <property type="protein sequence ID" value="SIT92525.1"/>
    <property type="molecule type" value="Genomic_DNA"/>
</dbReference>
<dbReference type="GO" id="GO:0004519">
    <property type="term" value="F:endonuclease activity"/>
    <property type="evidence" value="ECO:0007669"/>
    <property type="project" value="UniProtKB-KW"/>
</dbReference>
<dbReference type="InterPro" id="IPR007569">
    <property type="entry name" value="DUF559"/>
</dbReference>
<dbReference type="OrthoDB" id="9798754at2"/>
<dbReference type="RefSeq" id="WP_076669906.1">
    <property type="nucleotide sequence ID" value="NZ_FTPP01000002.1"/>
</dbReference>
<dbReference type="CDD" id="cd01038">
    <property type="entry name" value="Endonuclease_DUF559"/>
    <property type="match status" value="1"/>
</dbReference>
<proteinExistence type="predicted"/>
<evidence type="ECO:0000259" key="1">
    <source>
        <dbReference type="Pfam" id="PF04480"/>
    </source>
</evidence>
<dbReference type="Gene3D" id="3.40.960.10">
    <property type="entry name" value="VSR Endonuclease"/>
    <property type="match status" value="1"/>
</dbReference>
<keyword evidence="2" id="KW-0540">Nuclease</keyword>
<keyword evidence="2" id="KW-0378">Hydrolase</keyword>
<protein>
    <submittedName>
        <fullName evidence="2">Very-short-patch-repair endonuclease</fullName>
    </submittedName>
</protein>
<name>A0A1R3XN41_9BACT</name>